<reference evidence="3" key="1">
    <citation type="submission" date="2023-06" db="EMBL/GenBank/DDBJ databases">
        <title>Genome-scale phylogeny and comparative genomics of the fungal order Sordariales.</title>
        <authorList>
            <consortium name="Lawrence Berkeley National Laboratory"/>
            <person name="Hensen N."/>
            <person name="Bonometti L."/>
            <person name="Westerberg I."/>
            <person name="Brannstrom I.O."/>
            <person name="Guillou S."/>
            <person name="Cros-Aarteil S."/>
            <person name="Calhoun S."/>
            <person name="Haridas S."/>
            <person name="Kuo A."/>
            <person name="Mondo S."/>
            <person name="Pangilinan J."/>
            <person name="Riley R."/>
            <person name="Labutti K."/>
            <person name="Andreopoulos B."/>
            <person name="Lipzen A."/>
            <person name="Chen C."/>
            <person name="Yanf M."/>
            <person name="Daum C."/>
            <person name="Ng V."/>
            <person name="Clum A."/>
            <person name="Steindorff A."/>
            <person name="Ohm R."/>
            <person name="Martin F."/>
            <person name="Silar P."/>
            <person name="Natvig D."/>
            <person name="Lalanne C."/>
            <person name="Gautier V."/>
            <person name="Ament-Velasquez S.L."/>
            <person name="Kruys A."/>
            <person name="Hutchinson M.I."/>
            <person name="Powell A.J."/>
            <person name="Barry K."/>
            <person name="Miller A.N."/>
            <person name="Grigoriev I.V."/>
            <person name="Debuchy R."/>
            <person name="Gladieux P."/>
            <person name="Thoren M.H."/>
            <person name="Johannesson H."/>
        </authorList>
    </citation>
    <scope>NUCLEOTIDE SEQUENCE</scope>
    <source>
        <strain evidence="3">PSN4</strain>
    </source>
</reference>
<evidence type="ECO:0000313" key="3">
    <source>
        <dbReference type="EMBL" id="KAK1750676.1"/>
    </source>
</evidence>
<comment type="caution">
    <text evidence="3">The sequence shown here is derived from an EMBL/GenBank/DDBJ whole genome shotgun (WGS) entry which is preliminary data.</text>
</comment>
<keyword evidence="2" id="KW-0812">Transmembrane</keyword>
<evidence type="ECO:0000256" key="2">
    <source>
        <dbReference type="SAM" id="Phobius"/>
    </source>
</evidence>
<feature type="region of interest" description="Disordered" evidence="1">
    <location>
        <begin position="86"/>
        <end position="106"/>
    </location>
</feature>
<evidence type="ECO:0000313" key="4">
    <source>
        <dbReference type="Proteomes" id="UP001239445"/>
    </source>
</evidence>
<dbReference type="Proteomes" id="UP001239445">
    <property type="component" value="Unassembled WGS sequence"/>
</dbReference>
<keyword evidence="4" id="KW-1185">Reference proteome</keyword>
<keyword evidence="2" id="KW-0472">Membrane</keyword>
<dbReference type="AlphaFoldDB" id="A0AAJ0B2Y5"/>
<accession>A0AAJ0B2Y5</accession>
<proteinExistence type="predicted"/>
<gene>
    <name evidence="3" type="ORF">QBC47DRAFT_92028</name>
</gene>
<protein>
    <submittedName>
        <fullName evidence="3">Uncharacterized protein</fullName>
    </submittedName>
</protein>
<keyword evidence="2" id="KW-1133">Transmembrane helix</keyword>
<evidence type="ECO:0000256" key="1">
    <source>
        <dbReference type="SAM" id="MobiDB-lite"/>
    </source>
</evidence>
<name>A0AAJ0B2Y5_9PEZI</name>
<feature type="transmembrane region" description="Helical" evidence="2">
    <location>
        <begin position="160"/>
        <end position="178"/>
    </location>
</feature>
<organism evidence="3 4">
    <name type="scientific">Echria macrotheca</name>
    <dbReference type="NCBI Taxonomy" id="438768"/>
    <lineage>
        <taxon>Eukaryota</taxon>
        <taxon>Fungi</taxon>
        <taxon>Dikarya</taxon>
        <taxon>Ascomycota</taxon>
        <taxon>Pezizomycotina</taxon>
        <taxon>Sordariomycetes</taxon>
        <taxon>Sordariomycetidae</taxon>
        <taxon>Sordariales</taxon>
        <taxon>Schizotheciaceae</taxon>
        <taxon>Echria</taxon>
    </lineage>
</organism>
<dbReference type="EMBL" id="MU839845">
    <property type="protein sequence ID" value="KAK1750676.1"/>
    <property type="molecule type" value="Genomic_DNA"/>
</dbReference>
<sequence>MGRQTASPEQDKAPAHLLDASCTAFTCPGLQESEGPNNVSLYHLRAVLFSLVKKGVCFTQTAPFPRMGSRAICWCISPPRSCKSTSDTHTHTHTHIHSNRSNQASSPQVDSSHLLWHSPIVWLYAAPRPPVDCTISGGHTMGLCLCTSGEMEAFRMGNQYAGIHSSLIISLLYNFGFLRKMYLHRPERRRSNPSVKITVPVG</sequence>